<dbReference type="EMBL" id="EQ974170">
    <property type="protein sequence ID" value="EEF32331.1"/>
    <property type="molecule type" value="Genomic_DNA"/>
</dbReference>
<proteinExistence type="predicted"/>
<dbReference type="AlphaFoldDB" id="B9SVL2"/>
<dbReference type="InParanoid" id="B9SVL2"/>
<reference evidence="2" key="1">
    <citation type="journal article" date="2010" name="Nat. Biotechnol.">
        <title>Draft genome sequence of the oilseed species Ricinus communis.</title>
        <authorList>
            <person name="Chan A.P."/>
            <person name="Crabtree J."/>
            <person name="Zhao Q."/>
            <person name="Lorenzi H."/>
            <person name="Orvis J."/>
            <person name="Puiu D."/>
            <person name="Melake-Berhan A."/>
            <person name="Jones K.M."/>
            <person name="Redman J."/>
            <person name="Chen G."/>
            <person name="Cahoon E.B."/>
            <person name="Gedil M."/>
            <person name="Stanke M."/>
            <person name="Haas B.J."/>
            <person name="Wortman J.R."/>
            <person name="Fraser-Liggett C.M."/>
            <person name="Ravel J."/>
            <person name="Rabinowicz P.D."/>
        </authorList>
    </citation>
    <scope>NUCLEOTIDE SEQUENCE [LARGE SCALE GENOMIC DNA]</scope>
    <source>
        <strain evidence="2">cv. Hale</strain>
    </source>
</reference>
<dbReference type="Proteomes" id="UP000008311">
    <property type="component" value="Unassembled WGS sequence"/>
</dbReference>
<gene>
    <name evidence="1" type="ORF">RCOM_0793530</name>
</gene>
<organism evidence="1 2">
    <name type="scientific">Ricinus communis</name>
    <name type="common">Castor bean</name>
    <dbReference type="NCBI Taxonomy" id="3988"/>
    <lineage>
        <taxon>Eukaryota</taxon>
        <taxon>Viridiplantae</taxon>
        <taxon>Streptophyta</taxon>
        <taxon>Embryophyta</taxon>
        <taxon>Tracheophyta</taxon>
        <taxon>Spermatophyta</taxon>
        <taxon>Magnoliopsida</taxon>
        <taxon>eudicotyledons</taxon>
        <taxon>Gunneridae</taxon>
        <taxon>Pentapetalae</taxon>
        <taxon>rosids</taxon>
        <taxon>fabids</taxon>
        <taxon>Malpighiales</taxon>
        <taxon>Euphorbiaceae</taxon>
        <taxon>Acalyphoideae</taxon>
        <taxon>Acalypheae</taxon>
        <taxon>Ricinus</taxon>
    </lineage>
</organism>
<name>B9SVL2_RICCO</name>
<evidence type="ECO:0000313" key="2">
    <source>
        <dbReference type="Proteomes" id="UP000008311"/>
    </source>
</evidence>
<sequence>MEEVTGHVEEARIREGRVLGVRLISTGYSLSLLKDWRFLFFLPEAEKENGREKQRLIKN</sequence>
<accession>B9SVL2</accession>
<evidence type="ECO:0000313" key="1">
    <source>
        <dbReference type="EMBL" id="EEF32331.1"/>
    </source>
</evidence>
<keyword evidence="2" id="KW-1185">Reference proteome</keyword>
<protein>
    <submittedName>
        <fullName evidence="1">Uncharacterized protein</fullName>
    </submittedName>
</protein>